<reference evidence="5 6" key="1">
    <citation type="journal article" date="2016" name="Nat. Commun.">
        <title>Thousands of microbial genomes shed light on interconnected biogeochemical processes in an aquifer system.</title>
        <authorList>
            <person name="Anantharaman K."/>
            <person name="Brown C.T."/>
            <person name="Hug L.A."/>
            <person name="Sharon I."/>
            <person name="Castelle C.J."/>
            <person name="Probst A.J."/>
            <person name="Thomas B.C."/>
            <person name="Singh A."/>
            <person name="Wilkins M.J."/>
            <person name="Karaoz U."/>
            <person name="Brodie E.L."/>
            <person name="Williams K.H."/>
            <person name="Hubbard S.S."/>
            <person name="Banfield J.F."/>
        </authorList>
    </citation>
    <scope>NUCLEOTIDE SEQUENCE [LARGE SCALE GENOMIC DNA]</scope>
</reference>
<dbReference type="InterPro" id="IPR008258">
    <property type="entry name" value="Transglycosylase_SLT_dom_1"/>
</dbReference>
<dbReference type="Pfam" id="PF01464">
    <property type="entry name" value="SLT"/>
    <property type="match status" value="1"/>
</dbReference>
<keyword evidence="1" id="KW-0175">Coiled coil</keyword>
<protein>
    <submittedName>
        <fullName evidence="5">Uncharacterized protein</fullName>
    </submittedName>
</protein>
<dbReference type="EMBL" id="MHKI01000026">
    <property type="protein sequence ID" value="OGY86016.1"/>
    <property type="molecule type" value="Genomic_DNA"/>
</dbReference>
<dbReference type="InterPro" id="IPR023346">
    <property type="entry name" value="Lysozyme-like_dom_sf"/>
</dbReference>
<evidence type="ECO:0000313" key="5">
    <source>
        <dbReference type="EMBL" id="OGY86016.1"/>
    </source>
</evidence>
<dbReference type="SUPFAM" id="SSF53955">
    <property type="entry name" value="Lysozyme-like"/>
    <property type="match status" value="1"/>
</dbReference>
<feature type="coiled-coil region" evidence="1">
    <location>
        <begin position="167"/>
        <end position="210"/>
    </location>
</feature>
<proteinExistence type="predicted"/>
<comment type="caution">
    <text evidence="5">The sequence shown here is derived from an EMBL/GenBank/DDBJ whole genome shotgun (WGS) entry which is preliminary data.</text>
</comment>
<evidence type="ECO:0000259" key="4">
    <source>
        <dbReference type="Pfam" id="PF21277"/>
    </source>
</evidence>
<evidence type="ECO:0000256" key="1">
    <source>
        <dbReference type="SAM" id="Coils"/>
    </source>
</evidence>
<feature type="domain" description="Transglycosylase SLT" evidence="3">
    <location>
        <begin position="1488"/>
        <end position="1614"/>
    </location>
</feature>
<evidence type="ECO:0000313" key="6">
    <source>
        <dbReference type="Proteomes" id="UP000176420"/>
    </source>
</evidence>
<feature type="region of interest" description="Disordered" evidence="2">
    <location>
        <begin position="22"/>
        <end position="42"/>
    </location>
</feature>
<feature type="compositionally biased region" description="Basic and acidic residues" evidence="2">
    <location>
        <begin position="27"/>
        <end position="42"/>
    </location>
</feature>
<dbReference type="InterPro" id="IPR049073">
    <property type="entry name" value="T6SS_VgrG3-like_C"/>
</dbReference>
<dbReference type="Proteomes" id="UP000176420">
    <property type="component" value="Unassembled WGS sequence"/>
</dbReference>
<accession>A0A1G2BBC5</accession>
<organism evidence="5 6">
    <name type="scientific">Candidatus Kerfeldbacteria bacterium RIFOXYB2_FULL_38_14</name>
    <dbReference type="NCBI Taxonomy" id="1798547"/>
    <lineage>
        <taxon>Bacteria</taxon>
        <taxon>Candidatus Kerfeldiibacteriota</taxon>
    </lineage>
</organism>
<sequence length="1965" mass="216989">MAETPEKQPVIPPAPEIDVIKPIEPAEPSKEKKPVMSEAELAREKETLVTTTATEAESFMLQEKKLRTLSEMTNEERKMSLEREIEGAQFAKDCLAVLDKLQKKYDLAKANFEKAKHRADTAIIHKQKKQYEHLKAQGELEVAEGELTRQLAKLADWDKQEEPQRILKELQTELSSLVEKYKNTTNAETKTQLAQQIEKTRENILRLKQRTEIRKKLAHYHLLKDALLKDKIGGLGHSQAELLSREKNLLVGTLKGKTGNERTAVKEARAREKAYFASPECQTRIATLEQEITILKQHLTTAPAEKPATADATIKTKTEIQQEISAKENTKNSLSKAVSGLDLDYKERSWLEIDTANRNLEEMRVDLLGALYDEVLIEEKNKYEKALAEEVLKKRPWLAKFFDGMTEASLFKLFEHDLKDRGTYGKVVGTTYHVILKAMNAKNLTRVALLGTGGVAAFMSGGVGGLLVVAGAAALGNAALTVLGTGTFSGKMGEKLFSSLTERKLKKGVTYEDPKKYLDELLELKRDNRISESEYEKNSRYVLNRKKGLIFGKKVPIFTKLNSEQCHQLEGFLQQRRLLVGKLSPVDEQLLTDLRRFQIKRDVDFLDPKVKEQGRALPEKYFSAEDQEQAKQNKKFRSLTAVLDALSEDLDAVSRQSLEKAAHNLKSGKVVAAIAGALAGGAALAKGIEMLVEAGHSVATDLAQTSTHPFDSSYLDHPGQEGFANTAGGGRFVDSVREIKVPVTENGPFVDYELNPNIHYTATSEAQKFMEAHHITHSVFDKKPGIAAMHFRTTSGGNLEVREVYADGKVDVVIFDKNGKIHELLDDVNIKHVEQTPSAPETTAETPVATADLSPAQLAADDTALKALDEVSAPLTSVEAKELNNYLHQPDILRRIAGKIKHELGKLPNQEGQEWLTRSAERQSRLQALREAYQSGQFTPMEQRQLLQVLKSAHEQDMQNAPQLFAFKPGEPNVAERSMSAKIENAHEIAAALKYEPTMPPTLEEIRALPPLPAIEQAGQALAHAQPLPATAEVHGNAVDLSAPDMKISPAAEQLLHQDKSVITMGGEHGLRFEFYKGQGDMDGMEVKVSGNIDPGVSTRGLLSSDVIAPSPALQTRITNLAALIEGYKQMKVANVPTEQLQALTRLIKQQTESLEASFPGQALNYQNPIFRVLGIKPGVADDAIYQLKFHPQEFITRTETVRSFVNDSVTGNISDPTNNLHKIIEDATNLPQSLVDQYVQEGRYWVIRESSGNPGIINLDTDGHGTPSYGLHQYVPGNVKEMIGYLKGQQNRFGDLLDQAGTPGTASFNTAWKDLGKQYPVDFSNAQNSYLENVYLPTRIAQFEAKSGLVYSSLSKPVQRLLEGAIVQYGGNSNIHRLIAEAIQHNLGKSDAEIVAAIQDVRINTAPKFFDKSWVDMVIKRAEAEKQWYMNWAEAYHQPSSALNFDITSAVEQGGVIGWLDAQNQFHSVEGFIKECPVDNFNKYDSLIVATAEKYGIPPELLKATIVQESRFHPEAINTNNDNGTIDLGLTQINSSNYNSPHWGDDPFWQNIKSDPRATLSDPAIAIEASGRTFKFWIDTVINKNPELANLTGEQKWKVISTAYGEGGGSIKDLHGAIPQRHEKYEAQLFAIMKYLREKDPSFMAMIHQAEPIANNGAVSQLPIESAPTVLGPTPPSDTSWSSTLPQWGANDHYTGPTRIPNNTPGAETVAGAVPKTPESTRGFWSGLFGNNEKVSADSIVLGHDTVSSIKNNSELVEIRCDNGAVIFFSQNKYNPGIFRIENPHNVERLDYLRVLRKNLETHNLADSKMGKALDKQIAILEKTSPAMPKVPIAKPSLETAIPQAPEAPAGPAISLDATSLSNPEELLKAGEATLHTAQGDLTFIKQGGTSNYEIHLSNNVRTYGQAKEVLRTVFNQLQRSPQWKASGQYKAFGKMVQEITRVIGVAGPNAPYTAVVKSAGGNV</sequence>
<dbReference type="Gene3D" id="1.10.530.10">
    <property type="match status" value="1"/>
</dbReference>
<gene>
    <name evidence="5" type="ORF">A2319_00405</name>
</gene>
<evidence type="ECO:0000259" key="3">
    <source>
        <dbReference type="Pfam" id="PF01464"/>
    </source>
</evidence>
<name>A0A1G2BBC5_9BACT</name>
<feature type="domain" description="Type VI secretion system spike protein VgrG3-like C-terminal" evidence="4">
    <location>
        <begin position="1250"/>
        <end position="1427"/>
    </location>
</feature>
<dbReference type="Pfam" id="PF21277">
    <property type="entry name" value="T6SS_VgrG3-like_C"/>
    <property type="match status" value="1"/>
</dbReference>
<evidence type="ECO:0000256" key="2">
    <source>
        <dbReference type="SAM" id="MobiDB-lite"/>
    </source>
</evidence>